<evidence type="ECO:0000313" key="3">
    <source>
        <dbReference type="Proteomes" id="UP000026962"/>
    </source>
</evidence>
<dbReference type="EnsemblPlants" id="OPUNC04G03800.1">
    <property type="protein sequence ID" value="OPUNC04G03800.1"/>
    <property type="gene ID" value="OPUNC04G03800"/>
</dbReference>
<dbReference type="InterPro" id="IPR055302">
    <property type="entry name" value="F-box_dom-containing"/>
</dbReference>
<protein>
    <recommendedName>
        <fullName evidence="1">F-box/LRR-repeat protein 15/At3g58940/PEG3-like LRR domain-containing protein</fullName>
    </recommendedName>
</protein>
<dbReference type="PANTHER" id="PTHR32141:SF50">
    <property type="entry name" value="OS01G0706266 PROTEIN"/>
    <property type="match status" value="1"/>
</dbReference>
<proteinExistence type="predicted"/>
<dbReference type="Pfam" id="PF24758">
    <property type="entry name" value="LRR_At5g56370"/>
    <property type="match status" value="1"/>
</dbReference>
<name>A0A0E0KN61_ORYPU</name>
<dbReference type="Proteomes" id="UP000026962">
    <property type="component" value="Chromosome 4"/>
</dbReference>
<dbReference type="STRING" id="4537.A0A0E0KN61"/>
<dbReference type="HOGENOM" id="CLU_023151_4_2_1"/>
<organism evidence="2">
    <name type="scientific">Oryza punctata</name>
    <name type="common">Red rice</name>
    <dbReference type="NCBI Taxonomy" id="4537"/>
    <lineage>
        <taxon>Eukaryota</taxon>
        <taxon>Viridiplantae</taxon>
        <taxon>Streptophyta</taxon>
        <taxon>Embryophyta</taxon>
        <taxon>Tracheophyta</taxon>
        <taxon>Spermatophyta</taxon>
        <taxon>Magnoliopsida</taxon>
        <taxon>Liliopsida</taxon>
        <taxon>Poales</taxon>
        <taxon>Poaceae</taxon>
        <taxon>BOP clade</taxon>
        <taxon>Oryzoideae</taxon>
        <taxon>Oryzeae</taxon>
        <taxon>Oryzinae</taxon>
        <taxon>Oryza</taxon>
    </lineage>
</organism>
<sequence length="317" mass="35952">MAEGALFIYLDPSTVAEAQRRGDDPRNVEECTKYVMTYIYQSLPGPPLRFLAAKGVDDLILVNRPWPLEAPLPAAILRISTLTHLYIGMWKFPDMTGLPTNTAFPNLRELGIYTVAMKKDGRKIEFLVARYPVLETLNIQGSNKQALRLRLEPPNISVVDAPCLKRLVLYACSSKDDFCARVKIGHAPRLCLLGNLATGFQMLEIHDTSDCWDQVEPKRIVHERQDPGVEWEANAISFLKYFVQNAQMVKNVAVVLANPQFTSYSIDTLWTVKILKFVKWASKDSSMQVYRSDDPEGGLIWSFQRGLDYAIRDPFVH</sequence>
<dbReference type="eggNOG" id="ENOG502R52A">
    <property type="taxonomic scope" value="Eukaryota"/>
</dbReference>
<feature type="domain" description="F-box/LRR-repeat protein 15/At3g58940/PEG3-like LRR" evidence="1">
    <location>
        <begin position="48"/>
        <end position="209"/>
    </location>
</feature>
<evidence type="ECO:0000259" key="1">
    <source>
        <dbReference type="Pfam" id="PF24758"/>
    </source>
</evidence>
<dbReference type="PANTHER" id="PTHR32141">
    <property type="match status" value="1"/>
</dbReference>
<dbReference type="OMA" id="WEANAIS"/>
<dbReference type="Gramene" id="OPUNC04G03800.1">
    <property type="protein sequence ID" value="OPUNC04G03800.1"/>
    <property type="gene ID" value="OPUNC04G03800"/>
</dbReference>
<dbReference type="AlphaFoldDB" id="A0A0E0KN61"/>
<reference evidence="2" key="1">
    <citation type="submission" date="2015-04" db="UniProtKB">
        <authorList>
            <consortium name="EnsemblPlants"/>
        </authorList>
    </citation>
    <scope>IDENTIFICATION</scope>
</reference>
<dbReference type="InterPro" id="IPR055411">
    <property type="entry name" value="LRR_FXL15/At3g58940/PEG3-like"/>
</dbReference>
<evidence type="ECO:0000313" key="2">
    <source>
        <dbReference type="EnsemblPlants" id="OPUNC04G03800.1"/>
    </source>
</evidence>
<accession>A0A0E0KN61</accession>
<reference evidence="2" key="2">
    <citation type="submission" date="2018-05" db="EMBL/GenBank/DDBJ databases">
        <title>OpunRS2 (Oryza punctata Reference Sequence Version 2).</title>
        <authorList>
            <person name="Zhang J."/>
            <person name="Kudrna D."/>
            <person name="Lee S."/>
            <person name="Talag J."/>
            <person name="Welchert J."/>
            <person name="Wing R.A."/>
        </authorList>
    </citation>
    <scope>NUCLEOTIDE SEQUENCE [LARGE SCALE GENOMIC DNA]</scope>
</reference>
<keyword evidence="3" id="KW-1185">Reference proteome</keyword>